<reference evidence="6 7" key="1">
    <citation type="journal article" date="2010" name="Stand. Genomic Sci.">
        <title>Complete genome sequence of Vulcanisaeta distributa type strain (IC-017).</title>
        <authorList>
            <person name="Mavromatis K."/>
            <person name="Sikorski J."/>
            <person name="Pabst E."/>
            <person name="Teshima H."/>
            <person name="Lapidus A."/>
            <person name="Lucas S."/>
            <person name="Nolan M."/>
            <person name="Glavina Del Rio T."/>
            <person name="Cheng J.F."/>
            <person name="Bruce D."/>
            <person name="Goodwin L."/>
            <person name="Pitluck S."/>
            <person name="Liolios K."/>
            <person name="Ivanova N."/>
            <person name="Mikhailova N."/>
            <person name="Pati A."/>
            <person name="Chen A."/>
            <person name="Palaniappan K."/>
            <person name="Land M."/>
            <person name="Hauser L."/>
            <person name="Chang Y.J."/>
            <person name="Jeffries C.D."/>
            <person name="Rohde M."/>
            <person name="Spring S."/>
            <person name="Goker M."/>
            <person name="Wirth R."/>
            <person name="Woyke T."/>
            <person name="Bristow J."/>
            <person name="Eisen J.A."/>
            <person name="Markowitz V."/>
            <person name="Hugenholtz P."/>
            <person name="Klenk H.P."/>
            <person name="Kyrpides N.C."/>
        </authorList>
    </citation>
    <scope>NUCLEOTIDE SEQUENCE [LARGE SCALE GENOMIC DNA]</scope>
    <source>
        <strain evidence="7">DSM 14429 / JCM 11212 / NBRC 100878 / IC-017</strain>
    </source>
</reference>
<dbReference type="Gene3D" id="3.40.50.410">
    <property type="entry name" value="von Willebrand factor, type A domain"/>
    <property type="match status" value="1"/>
</dbReference>
<evidence type="ECO:0000313" key="7">
    <source>
        <dbReference type="Proteomes" id="UP000006681"/>
    </source>
</evidence>
<dbReference type="GeneID" id="9752852"/>
<dbReference type="Pfam" id="PF13519">
    <property type="entry name" value="VWA_2"/>
    <property type="match status" value="1"/>
</dbReference>
<reference evidence="7" key="2">
    <citation type="journal article" date="2010" name="Stand. Genomic Sci.">
        <title>Complete genome sequence of Vulcanisaeta distributa type strain (IC-017T).</title>
        <authorList>
            <person name="Mavromatis K."/>
            <person name="Sikorski J."/>
            <person name="Pabst E."/>
            <person name="Teshima H."/>
            <person name="Lapidus A."/>
            <person name="Lucas S."/>
            <person name="Nolan M."/>
            <person name="Glavina Del Rio T."/>
            <person name="Cheng J."/>
            <person name="Bruce D."/>
            <person name="Goodwin L."/>
            <person name="Pitluck S."/>
            <person name="Liolios K."/>
            <person name="Ivanova N."/>
            <person name="Mikhailova N."/>
            <person name="Pati A."/>
            <person name="Chen A."/>
            <person name="Palaniappan K."/>
            <person name="Land M."/>
            <person name="Hauser L."/>
            <person name="Chang Y."/>
            <person name="Jeffries C."/>
            <person name="Rohde M."/>
            <person name="Spring S."/>
            <person name="Goker M."/>
            <person name="Wirth R."/>
            <person name="Woyke T."/>
            <person name="Bristow J."/>
            <person name="Eisen J."/>
            <person name="Markowitz V."/>
            <person name="Hugenholtz P."/>
            <person name="Klenk H."/>
            <person name="Kyrpides N."/>
        </authorList>
    </citation>
    <scope>NUCLEOTIDE SEQUENCE [LARGE SCALE GENOMIC DNA]</scope>
    <source>
        <strain evidence="7">DSM 14429 / JCM 11212 / NBRC 100878 / IC-017</strain>
    </source>
</reference>
<dbReference type="InterPro" id="IPR000523">
    <property type="entry name" value="Mg_chelatse_chII-like_cat_dom"/>
</dbReference>
<accession>E1QNI8</accession>
<evidence type="ECO:0000256" key="1">
    <source>
        <dbReference type="ARBA" id="ARBA00005799"/>
    </source>
</evidence>
<keyword evidence="7" id="KW-1185">Reference proteome</keyword>
<dbReference type="InterPro" id="IPR027417">
    <property type="entry name" value="P-loop_NTPase"/>
</dbReference>
<evidence type="ECO:0000256" key="4">
    <source>
        <dbReference type="SAM" id="MobiDB-lite"/>
    </source>
</evidence>
<dbReference type="SMART" id="SM00327">
    <property type="entry name" value="VWA"/>
    <property type="match status" value="1"/>
</dbReference>
<protein>
    <submittedName>
        <fullName evidence="6">Magnesium chelatase ChlI subunit</fullName>
    </submittedName>
</protein>
<dbReference type="PANTHER" id="PTHR35023">
    <property type="entry name" value="CHELATASE-RELATED"/>
    <property type="match status" value="1"/>
</dbReference>
<comment type="similarity">
    <text evidence="1">Belongs to the Mg-chelatase subunits D/I family.</text>
</comment>
<dbReference type="OrthoDB" id="25914at2157"/>
<dbReference type="KEGG" id="vdi:Vdis_1904"/>
<evidence type="ECO:0000313" key="6">
    <source>
        <dbReference type="EMBL" id="ADN51276.1"/>
    </source>
</evidence>
<dbReference type="Gene3D" id="1.10.8.80">
    <property type="entry name" value="Magnesium chelatase subunit I, C-Terminal domain"/>
    <property type="match status" value="1"/>
</dbReference>
<feature type="compositionally biased region" description="Polar residues" evidence="4">
    <location>
        <begin position="338"/>
        <end position="354"/>
    </location>
</feature>
<dbReference type="InterPro" id="IPR036465">
    <property type="entry name" value="vWFA_dom_sf"/>
</dbReference>
<dbReference type="eggNOG" id="arCOG00438">
    <property type="taxonomic scope" value="Archaea"/>
</dbReference>
<dbReference type="InterPro" id="IPR003593">
    <property type="entry name" value="AAA+_ATPase"/>
</dbReference>
<dbReference type="Pfam" id="PF17863">
    <property type="entry name" value="AAA_lid_2"/>
    <property type="match status" value="1"/>
</dbReference>
<dbReference type="PANTHER" id="PTHR35023:SF1">
    <property type="entry name" value="MG-PROTOPORPHYRIN IX CHELATASE"/>
    <property type="match status" value="1"/>
</dbReference>
<name>E1QNI8_VULDI</name>
<dbReference type="PROSITE" id="PS50234">
    <property type="entry name" value="VWFA"/>
    <property type="match status" value="1"/>
</dbReference>
<keyword evidence="2" id="KW-0547">Nucleotide-binding</keyword>
<feature type="domain" description="VWFA" evidence="5">
    <location>
        <begin position="481"/>
        <end position="647"/>
    </location>
</feature>
<dbReference type="eggNOG" id="arCOG06472">
    <property type="taxonomic scope" value="Archaea"/>
</dbReference>
<feature type="region of interest" description="Disordered" evidence="4">
    <location>
        <begin position="324"/>
        <end position="381"/>
    </location>
</feature>
<evidence type="ECO:0000256" key="2">
    <source>
        <dbReference type="ARBA" id="ARBA00022741"/>
    </source>
</evidence>
<dbReference type="InterPro" id="IPR041628">
    <property type="entry name" value="ChlI/MoxR_AAA_lid"/>
</dbReference>
<dbReference type="Proteomes" id="UP000006681">
    <property type="component" value="Chromosome"/>
</dbReference>
<dbReference type="EMBL" id="CP002100">
    <property type="protein sequence ID" value="ADN51276.1"/>
    <property type="molecule type" value="Genomic_DNA"/>
</dbReference>
<gene>
    <name evidence="6" type="ordered locus">Vdis_1904</name>
</gene>
<sequence length="647" mass="72114">MSRRVTFPFPAIVGLDKAKSALLAVAVNPLIGGVLLRGDKGTGKTTLVRSFADVLPEVEVVADCPFNCDPRDPQLMCDSCYARYQRGERLPVAIKKMRVIDLPLSITVDRLVGTLDIKRAITEGVRALQPGLLAEANRNILYIDEVNLLDDYIIDILLDAAAYGWNVVEREGVSVKHPARFILVASMNPEEGELRPQLLDRFGLIVDVEAPRDPEVRAEIVRRVEEFNRDPEGFYRRWEPEIKKIREEIRKARELVKRVEMPDDLLKTLVETIIKLDIRTSRAEIVTTRTAKALAALEGRTRVTMEDLQRAMELALPHRLKARPFERPKPPILPQPLINDNNTRNEQPGQTPNQRGGMLRDGMSTAQDEHSNAGTGGNVGGVDGNSRRYGVASVGIPVEFRKEFIHAGSHGLGSRSSFRRIVGQPHGIPYMYLPISNKEGSADVDLTASIVHAALRGAGLPIKVDWGDLMVRVRRVRAPRISLIVLDASGSMNFMRRIEVAKGLVRRIAEESYVKRSYVGLISFRGRGVDVIIEPTRNYWQVLSTLEGLPSGGATPLSAALACAVDLIKRLGLKLRGDYWVYVITDGKANVPLMKDVREELESFMVELSRLAKVVIYDTRPQLIYDPSITYIDVLSKYAVDTVRVGD</sequence>
<dbReference type="RefSeq" id="WP_013337001.1">
    <property type="nucleotide sequence ID" value="NC_014537.1"/>
</dbReference>
<dbReference type="InterPro" id="IPR052989">
    <property type="entry name" value="Mg-chelatase_DI-like"/>
</dbReference>
<keyword evidence="3" id="KW-0067">ATP-binding</keyword>
<dbReference type="GO" id="GO:0005524">
    <property type="term" value="F:ATP binding"/>
    <property type="evidence" value="ECO:0007669"/>
    <property type="project" value="UniProtKB-KW"/>
</dbReference>
<dbReference type="InterPro" id="IPR002035">
    <property type="entry name" value="VWF_A"/>
</dbReference>
<dbReference type="STRING" id="572478.Vdis_1904"/>
<evidence type="ECO:0000256" key="3">
    <source>
        <dbReference type="ARBA" id="ARBA00022840"/>
    </source>
</evidence>
<organism evidence="6 7">
    <name type="scientific">Vulcanisaeta distributa (strain DSM 14429 / JCM 11212 / NBRC 100878 / IC-017)</name>
    <dbReference type="NCBI Taxonomy" id="572478"/>
    <lineage>
        <taxon>Archaea</taxon>
        <taxon>Thermoproteota</taxon>
        <taxon>Thermoprotei</taxon>
        <taxon>Thermoproteales</taxon>
        <taxon>Thermoproteaceae</taxon>
        <taxon>Vulcanisaeta</taxon>
    </lineage>
</organism>
<dbReference type="CDD" id="cd00009">
    <property type="entry name" value="AAA"/>
    <property type="match status" value="1"/>
</dbReference>
<dbReference type="AlphaFoldDB" id="E1QNI8"/>
<proteinExistence type="inferred from homology"/>
<dbReference type="Pfam" id="PF01078">
    <property type="entry name" value="Mg_chelatase"/>
    <property type="match status" value="1"/>
</dbReference>
<dbReference type="Gene3D" id="3.40.50.300">
    <property type="entry name" value="P-loop containing nucleotide triphosphate hydrolases"/>
    <property type="match status" value="1"/>
</dbReference>
<dbReference type="HOGENOM" id="CLU_016684_5_0_2"/>
<evidence type="ECO:0000259" key="5">
    <source>
        <dbReference type="PROSITE" id="PS50234"/>
    </source>
</evidence>
<dbReference type="SUPFAM" id="SSF52540">
    <property type="entry name" value="P-loop containing nucleoside triphosphate hydrolases"/>
    <property type="match status" value="1"/>
</dbReference>
<dbReference type="SUPFAM" id="SSF53300">
    <property type="entry name" value="vWA-like"/>
    <property type="match status" value="1"/>
</dbReference>
<dbReference type="SMART" id="SM00382">
    <property type="entry name" value="AAA"/>
    <property type="match status" value="1"/>
</dbReference>